<dbReference type="AlphaFoldDB" id="A0A173ZDP6"/>
<dbReference type="SUPFAM" id="SSF53328">
    <property type="entry name" value="Formyltransferase"/>
    <property type="match status" value="1"/>
</dbReference>
<evidence type="ECO:0000259" key="6">
    <source>
        <dbReference type="Pfam" id="PF00551"/>
    </source>
</evidence>
<evidence type="ECO:0000313" key="9">
    <source>
        <dbReference type="EMBL" id="RYS80785.1"/>
    </source>
</evidence>
<reference evidence="9 11" key="2">
    <citation type="journal article" date="2019" name="Science, e1252229">
        <title>Invertible promoters mediate bacterial phase variation, antibiotic resistance, and host adaptation in the gut.</title>
        <authorList>
            <person name="Jiang X."/>
            <person name="Hall A.B."/>
            <person name="Arthur T.D."/>
            <person name="Plichta D.R."/>
            <person name="Covington C.T."/>
            <person name="Poyet M."/>
            <person name="Crothers J."/>
            <person name="Moses P.L."/>
            <person name="Tolonen A.C."/>
            <person name="Vlamakis H."/>
            <person name="Alm E.J."/>
            <person name="Xavier R.J."/>
        </authorList>
    </citation>
    <scope>NUCLEOTIDE SEQUENCE [LARGE SCALE GENOMIC DNA]</scope>
    <source>
        <strain evidence="11">aa_0143</strain>
        <strain evidence="9">Aa_0143</strain>
    </source>
</reference>
<reference evidence="8 10" key="1">
    <citation type="submission" date="2015-09" db="EMBL/GenBank/DDBJ databases">
        <authorList>
            <consortium name="Pathogen Informatics"/>
        </authorList>
    </citation>
    <scope>NUCLEOTIDE SEQUENCE [LARGE SCALE GENOMIC DNA]</scope>
    <source>
        <strain evidence="8 10">2789STDY5834841</strain>
    </source>
</reference>
<evidence type="ECO:0000313" key="8">
    <source>
        <dbReference type="EMBL" id="CUN74177.1"/>
    </source>
</evidence>
<dbReference type="PANTHER" id="PTHR11138">
    <property type="entry name" value="METHIONYL-TRNA FORMYLTRANSFERASE"/>
    <property type="match status" value="1"/>
</dbReference>
<dbReference type="InterPro" id="IPR036477">
    <property type="entry name" value="Formyl_transf_N_sf"/>
</dbReference>
<evidence type="ECO:0000313" key="10">
    <source>
        <dbReference type="Proteomes" id="UP000095787"/>
    </source>
</evidence>
<protein>
    <recommendedName>
        <fullName evidence="2 5">Methionyl-tRNA formyltransferase</fullName>
        <ecNumber evidence="2 5">2.1.2.9</ecNumber>
    </recommendedName>
</protein>
<dbReference type="HAMAP" id="MF_00182">
    <property type="entry name" value="Formyl_trans"/>
    <property type="match status" value="1"/>
</dbReference>
<dbReference type="InterPro" id="IPR002376">
    <property type="entry name" value="Formyl_transf_N"/>
</dbReference>
<evidence type="ECO:0000256" key="4">
    <source>
        <dbReference type="ARBA" id="ARBA00022917"/>
    </source>
</evidence>
<dbReference type="GeneID" id="97329563"/>
<name>A0A173ZDP6_9FIRM</name>
<dbReference type="InterPro" id="IPR011034">
    <property type="entry name" value="Formyl_transferase-like_C_sf"/>
</dbReference>
<evidence type="ECO:0000256" key="3">
    <source>
        <dbReference type="ARBA" id="ARBA00022679"/>
    </source>
</evidence>
<comment type="similarity">
    <text evidence="1 5">Belongs to the Fmt family.</text>
</comment>
<dbReference type="NCBIfam" id="TIGR00460">
    <property type="entry name" value="fmt"/>
    <property type="match status" value="1"/>
</dbReference>
<evidence type="ECO:0000259" key="7">
    <source>
        <dbReference type="Pfam" id="PF02911"/>
    </source>
</evidence>
<comment type="catalytic activity">
    <reaction evidence="5">
        <text>L-methionyl-tRNA(fMet) + (6R)-10-formyltetrahydrofolate = N-formyl-L-methionyl-tRNA(fMet) + (6S)-5,6,7,8-tetrahydrofolate + H(+)</text>
        <dbReference type="Rhea" id="RHEA:24380"/>
        <dbReference type="Rhea" id="RHEA-COMP:9952"/>
        <dbReference type="Rhea" id="RHEA-COMP:9953"/>
        <dbReference type="ChEBI" id="CHEBI:15378"/>
        <dbReference type="ChEBI" id="CHEBI:57453"/>
        <dbReference type="ChEBI" id="CHEBI:78530"/>
        <dbReference type="ChEBI" id="CHEBI:78844"/>
        <dbReference type="ChEBI" id="CHEBI:195366"/>
        <dbReference type="EC" id="2.1.2.9"/>
    </reaction>
</comment>
<dbReference type="InterPro" id="IPR041711">
    <property type="entry name" value="Met-tRNA-FMT_N"/>
</dbReference>
<dbReference type="EMBL" id="CYZO01000007">
    <property type="protein sequence ID" value="CUN74177.1"/>
    <property type="molecule type" value="Genomic_DNA"/>
</dbReference>
<keyword evidence="4 5" id="KW-0648">Protein biosynthesis</keyword>
<proteinExistence type="inferred from homology"/>
<dbReference type="InterPro" id="IPR005794">
    <property type="entry name" value="Fmt"/>
</dbReference>
<dbReference type="Proteomes" id="UP000095787">
    <property type="component" value="Unassembled WGS sequence"/>
</dbReference>
<evidence type="ECO:0000256" key="5">
    <source>
        <dbReference type="HAMAP-Rule" id="MF_00182"/>
    </source>
</evidence>
<dbReference type="Pfam" id="PF02911">
    <property type="entry name" value="Formyl_trans_C"/>
    <property type="match status" value="1"/>
</dbReference>
<feature type="binding site" evidence="5">
    <location>
        <begin position="109"/>
        <end position="112"/>
    </location>
    <ligand>
        <name>(6S)-5,6,7,8-tetrahydrofolate</name>
        <dbReference type="ChEBI" id="CHEBI:57453"/>
    </ligand>
</feature>
<organism evidence="8 10">
    <name type="scientific">[Ruminococcus] torques</name>
    <dbReference type="NCBI Taxonomy" id="33039"/>
    <lineage>
        <taxon>Bacteria</taxon>
        <taxon>Bacillati</taxon>
        <taxon>Bacillota</taxon>
        <taxon>Clostridia</taxon>
        <taxon>Lachnospirales</taxon>
        <taxon>Lachnospiraceae</taxon>
        <taxon>Mediterraneibacter</taxon>
    </lineage>
</organism>
<feature type="domain" description="Formyl transferase C-terminal" evidence="7">
    <location>
        <begin position="204"/>
        <end position="319"/>
    </location>
</feature>
<dbReference type="SUPFAM" id="SSF50486">
    <property type="entry name" value="FMT C-terminal domain-like"/>
    <property type="match status" value="1"/>
</dbReference>
<dbReference type="PROSITE" id="PS00373">
    <property type="entry name" value="GART"/>
    <property type="match status" value="1"/>
</dbReference>
<dbReference type="EC" id="2.1.2.9" evidence="2 5"/>
<dbReference type="CDD" id="cd08704">
    <property type="entry name" value="Met_tRNA_FMT_C"/>
    <property type="match status" value="1"/>
</dbReference>
<dbReference type="InterPro" id="IPR005793">
    <property type="entry name" value="Formyl_trans_C"/>
</dbReference>
<evidence type="ECO:0000256" key="1">
    <source>
        <dbReference type="ARBA" id="ARBA00010699"/>
    </source>
</evidence>
<dbReference type="EMBL" id="RCYR01000007">
    <property type="protein sequence ID" value="RYS80785.1"/>
    <property type="molecule type" value="Genomic_DNA"/>
</dbReference>
<accession>A0A173ZDP6</accession>
<dbReference type="Gene3D" id="3.40.50.12230">
    <property type="match status" value="1"/>
</dbReference>
<dbReference type="GO" id="GO:0005829">
    <property type="term" value="C:cytosol"/>
    <property type="evidence" value="ECO:0007669"/>
    <property type="project" value="TreeGrafter"/>
</dbReference>
<evidence type="ECO:0000256" key="2">
    <source>
        <dbReference type="ARBA" id="ARBA00012261"/>
    </source>
</evidence>
<evidence type="ECO:0000313" key="11">
    <source>
        <dbReference type="Proteomes" id="UP000292665"/>
    </source>
</evidence>
<dbReference type="Proteomes" id="UP000292665">
    <property type="component" value="Unassembled WGS sequence"/>
</dbReference>
<dbReference type="CDD" id="cd08646">
    <property type="entry name" value="FMT_core_Met-tRNA-FMT_N"/>
    <property type="match status" value="1"/>
</dbReference>
<dbReference type="RefSeq" id="WP_004845896.1">
    <property type="nucleotide sequence ID" value="NZ_AP028249.1"/>
</dbReference>
<gene>
    <name evidence="5 8" type="primary">fmt</name>
    <name evidence="9" type="ORF">EAI93_05645</name>
    <name evidence="8" type="ORF">ERS852456_00702</name>
</gene>
<keyword evidence="3 5" id="KW-0808">Transferase</keyword>
<dbReference type="InterPro" id="IPR001555">
    <property type="entry name" value="GART_AS"/>
</dbReference>
<dbReference type="Pfam" id="PF00551">
    <property type="entry name" value="Formyl_trans_N"/>
    <property type="match status" value="1"/>
</dbReference>
<comment type="function">
    <text evidence="5">Attaches a formyl group to the free amino group of methionyl-tRNA(fMet). The formyl group appears to play a dual role in the initiator identity of N-formylmethionyl-tRNA by promoting its recognition by IF2 and preventing the misappropriation of this tRNA by the elongation apparatus.</text>
</comment>
<sequence length="330" mass="36291">MRIIFMGTPDFSVGTLEALVEAGHDVCLAVTQPDKPKGRGKEMQFTPVKEAAVKHGILVYQPKRVRDPECVEELRKYNADVMVVVAFGQILPKEILEMTPYGCINVHASLLPKYRGAAPIQWAIIEGESVTGVTTMQMDEGLDTGDMILKTEIPIAEDETGESLHDKLAEAGAALCVKTLHAIENKTAVFEKQPESPTAYAKMLTKDLGNIDWAKSAVQIERLVRGLNSWPSAYTHRDGKVMKIWKALAKPQEECAEQTELGSEEHTAQKTGKNAMPGTVVSVAKDSFCIQTGDGVLRILEVQMPGKKRMDTGSFLRGYKVEEGMVFGRE</sequence>
<dbReference type="GO" id="GO:0004479">
    <property type="term" value="F:methionyl-tRNA formyltransferase activity"/>
    <property type="evidence" value="ECO:0007669"/>
    <property type="project" value="UniProtKB-UniRule"/>
</dbReference>
<dbReference type="PANTHER" id="PTHR11138:SF5">
    <property type="entry name" value="METHIONYL-TRNA FORMYLTRANSFERASE, MITOCHONDRIAL"/>
    <property type="match status" value="1"/>
</dbReference>
<feature type="domain" description="Formyl transferase N-terminal" evidence="6">
    <location>
        <begin position="1"/>
        <end position="179"/>
    </location>
</feature>
<dbReference type="InterPro" id="IPR044135">
    <property type="entry name" value="Met-tRNA-FMT_C"/>
</dbReference>
<dbReference type="FunFam" id="3.40.50.12230:FF:000001">
    <property type="entry name" value="Methionyl-tRNA formyltransferase"/>
    <property type="match status" value="1"/>
</dbReference>